<dbReference type="Pfam" id="PF08812">
    <property type="entry name" value="YtxC"/>
    <property type="match status" value="1"/>
</dbReference>
<evidence type="ECO:0000313" key="1">
    <source>
        <dbReference type="EMBL" id="MDO7786698.1"/>
    </source>
</evidence>
<proteinExistence type="predicted"/>
<dbReference type="RefSeq" id="WP_304541780.1">
    <property type="nucleotide sequence ID" value="NZ_JARPTC010000007.1"/>
</dbReference>
<keyword evidence="2" id="KW-1185">Reference proteome</keyword>
<evidence type="ECO:0000313" key="2">
    <source>
        <dbReference type="Proteomes" id="UP001172911"/>
    </source>
</evidence>
<reference evidence="1" key="1">
    <citation type="journal article" date="2023" name="J. Hazard. Mater.">
        <title>Anaerobic biodegradation of pyrene and benzo[a]pyrene by a new sulfate-reducing Desulforamulus aquiferis strain DSA.</title>
        <authorList>
            <person name="Zhang Z."/>
            <person name="Sun J."/>
            <person name="Gong X."/>
            <person name="Wang C."/>
            <person name="Wang H."/>
        </authorList>
    </citation>
    <scope>NUCLEOTIDE SEQUENCE</scope>
    <source>
        <strain evidence="1">DSA</strain>
    </source>
</reference>
<comment type="caution">
    <text evidence="1">The sequence shown here is derived from an EMBL/GenBank/DDBJ whole genome shotgun (WGS) entry which is preliminary data.</text>
</comment>
<dbReference type="InterPro" id="IPR014199">
    <property type="entry name" value="Spore_YtxC"/>
</dbReference>
<reference evidence="1" key="2">
    <citation type="submission" date="2023-03" db="EMBL/GenBank/DDBJ databases">
        <authorList>
            <person name="Zhang Z."/>
        </authorList>
    </citation>
    <scope>NUCLEOTIDE SEQUENCE</scope>
    <source>
        <strain evidence="1">DSA</strain>
    </source>
</reference>
<organism evidence="1 2">
    <name type="scientific">Desulforamulus aquiferis</name>
    <dbReference type="NCBI Taxonomy" id="1397668"/>
    <lineage>
        <taxon>Bacteria</taxon>
        <taxon>Bacillati</taxon>
        <taxon>Bacillota</taxon>
        <taxon>Clostridia</taxon>
        <taxon>Eubacteriales</taxon>
        <taxon>Peptococcaceae</taxon>
        <taxon>Desulforamulus</taxon>
    </lineage>
</organism>
<protein>
    <submittedName>
        <fullName evidence="1">Sporulation protein YtxC</fullName>
    </submittedName>
</protein>
<dbReference type="NCBIfam" id="TIGR02834">
    <property type="entry name" value="spo_ytxC"/>
    <property type="match status" value="1"/>
</dbReference>
<dbReference type="AlphaFoldDB" id="A0AAW7ZAG7"/>
<dbReference type="Proteomes" id="UP001172911">
    <property type="component" value="Unassembled WGS sequence"/>
</dbReference>
<name>A0AAW7ZAG7_9FIRM</name>
<sequence>MNQCLSIGATQHIELLKARLGRERFVDDDNFNVRLKENPAGNITFLSCDFIGPHRGEQQTDDIILFRHFVADIISDVILNQWEKALVKEIIRENYYYFNEDEKKTILQYSLRYTNGEVVMPGQMDRRDRKHAIIKKLVEYLGQNDSIVIDGFIRFRLKEYINDIREAVDQAVDEFLMEREYQEFIQLLKYFVEIQEPKVEMVNVLINRKGAYKLFDEEHQPISSEFLEGYILDIMDNEINYEDLLISALITIAPNKIVFHTNLQDQPETTMETIKSVFAGRVSECSGCTLCKNQQQ</sequence>
<accession>A0AAW7ZAG7</accession>
<gene>
    <name evidence="1" type="primary">ytxC</name>
    <name evidence="1" type="ORF">P6N53_05605</name>
</gene>
<dbReference type="EMBL" id="JARPTC010000007">
    <property type="protein sequence ID" value="MDO7786698.1"/>
    <property type="molecule type" value="Genomic_DNA"/>
</dbReference>